<gene>
    <name evidence="2" type="ORF">BST63_04655</name>
</gene>
<reference evidence="2 3" key="1">
    <citation type="submission" date="2017-03" db="EMBL/GenBank/DDBJ databases">
        <title>Whole genome sequences of fourteen strains of Bradyrhizobium canariense and one strain of Bradyrhizobium japonicum isolated from Lupinus (Papilionoideae: Genisteae) species in Algeria.</title>
        <authorList>
            <person name="Crovadore J."/>
            <person name="Chekireb D."/>
            <person name="Brachmann A."/>
            <person name="Chablais R."/>
            <person name="Cochard B."/>
            <person name="Lefort F."/>
        </authorList>
    </citation>
    <scope>NUCLEOTIDE SEQUENCE [LARGE SCALE GENOMIC DNA]</scope>
    <source>
        <strain evidence="2 3">UBMAN05</strain>
    </source>
</reference>
<protein>
    <recommendedName>
        <fullName evidence="4">PD-(D/E)XK nuclease superfamily protein</fullName>
    </recommendedName>
</protein>
<proteinExistence type="predicted"/>
<dbReference type="RefSeq" id="WP_085383562.1">
    <property type="nucleotide sequence ID" value="NZ_NAFJ01000112.1"/>
</dbReference>
<organism evidence="2 3">
    <name type="scientific">Bradyrhizobium canariense</name>
    <dbReference type="NCBI Taxonomy" id="255045"/>
    <lineage>
        <taxon>Bacteria</taxon>
        <taxon>Pseudomonadati</taxon>
        <taxon>Pseudomonadota</taxon>
        <taxon>Alphaproteobacteria</taxon>
        <taxon>Hyphomicrobiales</taxon>
        <taxon>Nitrobacteraceae</taxon>
        <taxon>Bradyrhizobium</taxon>
    </lineage>
</organism>
<evidence type="ECO:0000313" key="2">
    <source>
        <dbReference type="EMBL" id="OSJ33947.1"/>
    </source>
</evidence>
<evidence type="ECO:0000313" key="3">
    <source>
        <dbReference type="Proteomes" id="UP000193884"/>
    </source>
</evidence>
<dbReference type="Proteomes" id="UP000193884">
    <property type="component" value="Unassembled WGS sequence"/>
</dbReference>
<evidence type="ECO:0000256" key="1">
    <source>
        <dbReference type="SAM" id="MobiDB-lite"/>
    </source>
</evidence>
<name>A0ABX3X9L7_9BRAD</name>
<accession>A0ABX3X9L7</accession>
<comment type="caution">
    <text evidence="2">The sequence shown here is derived from an EMBL/GenBank/DDBJ whole genome shotgun (WGS) entry which is preliminary data.</text>
</comment>
<keyword evidence="3" id="KW-1185">Reference proteome</keyword>
<dbReference type="EMBL" id="NAFK01000130">
    <property type="protein sequence ID" value="OSJ33947.1"/>
    <property type="molecule type" value="Genomic_DNA"/>
</dbReference>
<evidence type="ECO:0008006" key="4">
    <source>
        <dbReference type="Google" id="ProtNLM"/>
    </source>
</evidence>
<feature type="region of interest" description="Disordered" evidence="1">
    <location>
        <begin position="616"/>
        <end position="635"/>
    </location>
</feature>
<sequence>MTDFNFTLDTFLDRREMRSLIINDTRLQPDHFKFEKTQANALIERFRVSAPEFCRTYDTFIAIFDDLRNALASYRLSAKHSEPVRRSAVLLSLFDGFHIFDQPFIPPTDSDTISESDLMNLRAFRTADGNDYSGDDLLEGIFDTLKVALDYCAFLKSQTDHGDGAAPDLHLLFRVFNQFRICKNDWLECLCLGNEVDTKPEALADNAIEIAQRISLAREGSLRMQHISFGGAKGFAVAQHRFVDGQLRVGRKNRRDFAKFRASMHDHIAYPFLRNIIRHLKADHPASRALDVYLLLTFISLGNLSRFGLKNESNSYLFDATSFGAFVAAFLDMDEKVASELLDRFVFVPGQKHDIWFTPLVFFETSYALLSPMCAHANFERYVEELVSGNDDIDIGRDFETYIADLTTRAIKKALLPFAVRGPMKLKPNASTFEEVDLLILADKTIYLAEVKYDAFSAEPLAILQHVEKMAGACKQAARKADFLIANWSALSSSLNWPADIERVVPFALTEKTFLNGFSFRGVPIVALRDFEDFFSGEILFNLSLGKGGIISGGSFQKTFESRQSAASDLETYLSEPLRRREFAKRLRIRAIDRRPTQEVRISYRRHEFEVVNVVSSGDQDSSSQEGSASVSTGR</sequence>